<keyword evidence="1" id="KW-0732">Signal</keyword>
<proteinExistence type="predicted"/>
<evidence type="ECO:0000313" key="2">
    <source>
        <dbReference type="EMBL" id="SHI82166.1"/>
    </source>
</evidence>
<dbReference type="Proteomes" id="UP000184292">
    <property type="component" value="Unassembled WGS sequence"/>
</dbReference>
<name>A0A1M6E9J8_9RHOB</name>
<feature type="chain" id="PRO_5012906572" description="Protease inhibitor Inh" evidence="1">
    <location>
        <begin position="23"/>
        <end position="147"/>
    </location>
</feature>
<gene>
    <name evidence="2" type="ORF">SAMN05444417_1887</name>
</gene>
<dbReference type="RefSeq" id="WP_139300522.1">
    <property type="nucleotide sequence ID" value="NZ_FQYO01000003.1"/>
</dbReference>
<sequence length="147" mass="15895">MADMRTPTFPALAALALLAACAAPSVQLPEEESMEWRALRAEIGRTYADVFQDFPFESGPVAVLTTDSRGELRSYTFARCGETVCAGSAHGPRGRILPSLDYTVIDGLYGQRFYLSPGGDGAVLRANGHHSWLAWETVEPIESSATE</sequence>
<accession>A0A1M6E9J8</accession>
<dbReference type="STRING" id="1447782.SAMN05444417_1887"/>
<organism evidence="2 3">
    <name type="scientific">Wenxinia saemankumensis</name>
    <dbReference type="NCBI Taxonomy" id="1447782"/>
    <lineage>
        <taxon>Bacteria</taxon>
        <taxon>Pseudomonadati</taxon>
        <taxon>Pseudomonadota</taxon>
        <taxon>Alphaproteobacteria</taxon>
        <taxon>Rhodobacterales</taxon>
        <taxon>Roseobacteraceae</taxon>
        <taxon>Wenxinia</taxon>
    </lineage>
</organism>
<evidence type="ECO:0000313" key="3">
    <source>
        <dbReference type="Proteomes" id="UP000184292"/>
    </source>
</evidence>
<dbReference type="PROSITE" id="PS51257">
    <property type="entry name" value="PROKAR_LIPOPROTEIN"/>
    <property type="match status" value="1"/>
</dbReference>
<feature type="signal peptide" evidence="1">
    <location>
        <begin position="1"/>
        <end position="22"/>
    </location>
</feature>
<evidence type="ECO:0008006" key="4">
    <source>
        <dbReference type="Google" id="ProtNLM"/>
    </source>
</evidence>
<dbReference type="OrthoDB" id="7868250at2"/>
<keyword evidence="3" id="KW-1185">Reference proteome</keyword>
<reference evidence="2 3" key="1">
    <citation type="submission" date="2016-11" db="EMBL/GenBank/DDBJ databases">
        <authorList>
            <person name="Jaros S."/>
            <person name="Januszkiewicz K."/>
            <person name="Wedrychowicz H."/>
        </authorList>
    </citation>
    <scope>NUCLEOTIDE SEQUENCE [LARGE SCALE GENOMIC DNA]</scope>
    <source>
        <strain evidence="2 3">DSM 100565</strain>
    </source>
</reference>
<dbReference type="EMBL" id="FQYO01000003">
    <property type="protein sequence ID" value="SHI82166.1"/>
    <property type="molecule type" value="Genomic_DNA"/>
</dbReference>
<protein>
    <recommendedName>
        <fullName evidence="4">Protease inhibitor Inh</fullName>
    </recommendedName>
</protein>
<dbReference type="AlphaFoldDB" id="A0A1M6E9J8"/>
<evidence type="ECO:0000256" key="1">
    <source>
        <dbReference type="SAM" id="SignalP"/>
    </source>
</evidence>